<sequence length="146" mass="16465">MKKTLLYLTVVTLLTVACTLDIDSTTSTKASEGLFSSKMSQNKKRFIDNMHDGVWESTEGHLFATLIINHMFDHPHLVKGYYTLNGSTYTYIGKLGFPGRQDNIVCNIKIIGNTLTLMVESTNEVTRLKKGQELTFTRQRNSLVVD</sequence>
<protein>
    <recommendedName>
        <fullName evidence="3">Lipocalin-like domain-containing protein</fullName>
    </recommendedName>
</protein>
<dbReference type="Proteomes" id="UP001059844">
    <property type="component" value="Chromosome"/>
</dbReference>
<evidence type="ECO:0000313" key="2">
    <source>
        <dbReference type="Proteomes" id="UP001059844"/>
    </source>
</evidence>
<keyword evidence="2" id="KW-1185">Reference proteome</keyword>
<organism evidence="1 2">
    <name type="scientific">Flavobacterium cerinum</name>
    <dbReference type="NCBI Taxonomy" id="2502784"/>
    <lineage>
        <taxon>Bacteria</taxon>
        <taxon>Pseudomonadati</taxon>
        <taxon>Bacteroidota</taxon>
        <taxon>Flavobacteriia</taxon>
        <taxon>Flavobacteriales</taxon>
        <taxon>Flavobacteriaceae</taxon>
        <taxon>Flavobacterium</taxon>
    </lineage>
</organism>
<proteinExistence type="predicted"/>
<dbReference type="PROSITE" id="PS51257">
    <property type="entry name" value="PROKAR_LIPOPROTEIN"/>
    <property type="match status" value="1"/>
</dbReference>
<evidence type="ECO:0000313" key="1">
    <source>
        <dbReference type="EMBL" id="UUC44845.1"/>
    </source>
</evidence>
<dbReference type="EMBL" id="CP101751">
    <property type="protein sequence ID" value="UUC44845.1"/>
    <property type="molecule type" value="Genomic_DNA"/>
</dbReference>
<dbReference type="RefSeq" id="WP_256550530.1">
    <property type="nucleotide sequence ID" value="NZ_CP101751.1"/>
</dbReference>
<gene>
    <name evidence="1" type="ORF">NOX80_14565</name>
</gene>
<accession>A0ABY5IPW8</accession>
<evidence type="ECO:0008006" key="3">
    <source>
        <dbReference type="Google" id="ProtNLM"/>
    </source>
</evidence>
<name>A0ABY5IPW8_9FLAO</name>
<reference evidence="1" key="1">
    <citation type="submission" date="2022-07" db="EMBL/GenBank/DDBJ databases">
        <title>Isolation, identification, and degradation of a PFOSA degrading strain from sewage treatment plant.</title>
        <authorList>
            <person name="Zhang L."/>
            <person name="Huo Y."/>
        </authorList>
    </citation>
    <scope>NUCLEOTIDE SEQUENCE</scope>
    <source>
        <strain evidence="1">C1</strain>
    </source>
</reference>